<evidence type="ECO:0000256" key="5">
    <source>
        <dbReference type="ARBA" id="ARBA00023242"/>
    </source>
</evidence>
<dbReference type="SUPFAM" id="SSF54171">
    <property type="entry name" value="DNA-binding domain"/>
    <property type="match status" value="1"/>
</dbReference>
<evidence type="ECO:0000256" key="2">
    <source>
        <dbReference type="ARBA" id="ARBA00023015"/>
    </source>
</evidence>
<keyword evidence="2" id="KW-0805">Transcription regulation</keyword>
<evidence type="ECO:0000256" key="1">
    <source>
        <dbReference type="ARBA" id="ARBA00004123"/>
    </source>
</evidence>
<dbReference type="STRING" id="74649.A0A2P6RDV2"/>
<protein>
    <submittedName>
        <fullName evidence="7">Putative transcription factor AP2-EREBP family</fullName>
    </submittedName>
</protein>
<comment type="subcellular location">
    <subcellularLocation>
        <location evidence="1">Nucleus</location>
    </subcellularLocation>
</comment>
<keyword evidence="4" id="KW-0804">Transcription</keyword>
<keyword evidence="8" id="KW-1185">Reference proteome</keyword>
<feature type="domain" description="AP2/ERF" evidence="6">
    <location>
        <begin position="1"/>
        <end position="34"/>
    </location>
</feature>
<dbReference type="AlphaFoldDB" id="A0A2P6RDV2"/>
<sequence>MVYICGFREEEQAARAHDLAALKYWGDSTPLNFPVSDYMKELEEMQAYTKKDYLLHIRRTSACFSKGLSKYRGVSKYGDNMRWQARLGKGKDTKGLYVGTFGKNN</sequence>
<dbReference type="InterPro" id="IPR016177">
    <property type="entry name" value="DNA-bd_dom_sf"/>
</dbReference>
<proteinExistence type="predicted"/>
<gene>
    <name evidence="7" type="ORF">RchiOBHm_Chr3g0480851</name>
</gene>
<dbReference type="GO" id="GO:0003700">
    <property type="term" value="F:DNA-binding transcription factor activity"/>
    <property type="evidence" value="ECO:0007669"/>
    <property type="project" value="InterPro"/>
</dbReference>
<dbReference type="InterPro" id="IPR001471">
    <property type="entry name" value="AP2/ERF_dom"/>
</dbReference>
<evidence type="ECO:0000259" key="6">
    <source>
        <dbReference type="PROSITE" id="PS51032"/>
    </source>
</evidence>
<accession>A0A2P6RDV2</accession>
<dbReference type="Gramene" id="PRQ44585">
    <property type="protein sequence ID" value="PRQ44585"/>
    <property type="gene ID" value="RchiOBHm_Chr3g0480851"/>
</dbReference>
<dbReference type="InterPro" id="IPR036955">
    <property type="entry name" value="AP2/ERF_dom_sf"/>
</dbReference>
<evidence type="ECO:0000313" key="7">
    <source>
        <dbReference type="EMBL" id="PRQ44585.1"/>
    </source>
</evidence>
<dbReference type="GO" id="GO:0005634">
    <property type="term" value="C:nucleus"/>
    <property type="evidence" value="ECO:0007669"/>
    <property type="project" value="UniProtKB-SubCell"/>
</dbReference>
<dbReference type="PANTHER" id="PTHR32467">
    <property type="entry name" value="AP2-LIKE ETHYLENE-RESPONSIVE TRANSCRIPTION FACTOR"/>
    <property type="match status" value="1"/>
</dbReference>
<evidence type="ECO:0000256" key="3">
    <source>
        <dbReference type="ARBA" id="ARBA00023125"/>
    </source>
</evidence>
<dbReference type="EMBL" id="PDCK01000041">
    <property type="protein sequence ID" value="PRQ44585.1"/>
    <property type="molecule type" value="Genomic_DNA"/>
</dbReference>
<dbReference type="GO" id="GO:0003677">
    <property type="term" value="F:DNA binding"/>
    <property type="evidence" value="ECO:0007669"/>
    <property type="project" value="UniProtKB-KW"/>
</dbReference>
<dbReference type="PANTHER" id="PTHR32467:SF241">
    <property type="entry name" value="OS01G0899800 PROTEIN"/>
    <property type="match status" value="1"/>
</dbReference>
<dbReference type="PROSITE" id="PS51032">
    <property type="entry name" value="AP2_ERF"/>
    <property type="match status" value="1"/>
</dbReference>
<keyword evidence="5" id="KW-0539">Nucleus</keyword>
<comment type="caution">
    <text evidence="7">The sequence shown here is derived from an EMBL/GenBank/DDBJ whole genome shotgun (WGS) entry which is preliminary data.</text>
</comment>
<reference evidence="7 8" key="1">
    <citation type="journal article" date="2018" name="Nat. Genet.">
        <title>The Rosa genome provides new insights in the design of modern roses.</title>
        <authorList>
            <person name="Bendahmane M."/>
        </authorList>
    </citation>
    <scope>NUCLEOTIDE SEQUENCE [LARGE SCALE GENOMIC DNA]</scope>
    <source>
        <strain evidence="8">cv. Old Blush</strain>
    </source>
</reference>
<dbReference type="Gene3D" id="3.30.730.10">
    <property type="entry name" value="AP2/ERF domain"/>
    <property type="match status" value="1"/>
</dbReference>
<name>A0A2P6RDV2_ROSCH</name>
<dbReference type="OMA" id="IRRTSAC"/>
<dbReference type="Proteomes" id="UP000238479">
    <property type="component" value="Chromosome 3"/>
</dbReference>
<evidence type="ECO:0000256" key="4">
    <source>
        <dbReference type="ARBA" id="ARBA00023163"/>
    </source>
</evidence>
<keyword evidence="3" id="KW-0238">DNA-binding</keyword>
<evidence type="ECO:0000313" key="8">
    <source>
        <dbReference type="Proteomes" id="UP000238479"/>
    </source>
</evidence>
<organism evidence="7 8">
    <name type="scientific">Rosa chinensis</name>
    <name type="common">China rose</name>
    <dbReference type="NCBI Taxonomy" id="74649"/>
    <lineage>
        <taxon>Eukaryota</taxon>
        <taxon>Viridiplantae</taxon>
        <taxon>Streptophyta</taxon>
        <taxon>Embryophyta</taxon>
        <taxon>Tracheophyta</taxon>
        <taxon>Spermatophyta</taxon>
        <taxon>Magnoliopsida</taxon>
        <taxon>eudicotyledons</taxon>
        <taxon>Gunneridae</taxon>
        <taxon>Pentapetalae</taxon>
        <taxon>rosids</taxon>
        <taxon>fabids</taxon>
        <taxon>Rosales</taxon>
        <taxon>Rosaceae</taxon>
        <taxon>Rosoideae</taxon>
        <taxon>Rosoideae incertae sedis</taxon>
        <taxon>Rosa</taxon>
    </lineage>
</organism>